<dbReference type="GeneID" id="54546351"/>
<evidence type="ECO:0000313" key="3">
    <source>
        <dbReference type="Proteomes" id="UP000800097"/>
    </source>
</evidence>
<organism evidence="2 3">
    <name type="scientific">Westerdykella ornata</name>
    <dbReference type="NCBI Taxonomy" id="318751"/>
    <lineage>
        <taxon>Eukaryota</taxon>
        <taxon>Fungi</taxon>
        <taxon>Dikarya</taxon>
        <taxon>Ascomycota</taxon>
        <taxon>Pezizomycotina</taxon>
        <taxon>Dothideomycetes</taxon>
        <taxon>Pleosporomycetidae</taxon>
        <taxon>Pleosporales</taxon>
        <taxon>Sporormiaceae</taxon>
        <taxon>Westerdykella</taxon>
    </lineage>
</organism>
<feature type="region of interest" description="Disordered" evidence="1">
    <location>
        <begin position="15"/>
        <end position="35"/>
    </location>
</feature>
<dbReference type="OrthoDB" id="407617at2759"/>
<accession>A0A6A6JBS2</accession>
<evidence type="ECO:0000313" key="2">
    <source>
        <dbReference type="EMBL" id="KAF2273882.1"/>
    </source>
</evidence>
<reference evidence="2" key="1">
    <citation type="journal article" date="2020" name="Stud. Mycol.">
        <title>101 Dothideomycetes genomes: a test case for predicting lifestyles and emergence of pathogens.</title>
        <authorList>
            <person name="Haridas S."/>
            <person name="Albert R."/>
            <person name="Binder M."/>
            <person name="Bloem J."/>
            <person name="Labutti K."/>
            <person name="Salamov A."/>
            <person name="Andreopoulos B."/>
            <person name="Baker S."/>
            <person name="Barry K."/>
            <person name="Bills G."/>
            <person name="Bluhm B."/>
            <person name="Cannon C."/>
            <person name="Castanera R."/>
            <person name="Culley D."/>
            <person name="Daum C."/>
            <person name="Ezra D."/>
            <person name="Gonzalez J."/>
            <person name="Henrissat B."/>
            <person name="Kuo A."/>
            <person name="Liang C."/>
            <person name="Lipzen A."/>
            <person name="Lutzoni F."/>
            <person name="Magnuson J."/>
            <person name="Mondo S."/>
            <person name="Nolan M."/>
            <person name="Ohm R."/>
            <person name="Pangilinan J."/>
            <person name="Park H.-J."/>
            <person name="Ramirez L."/>
            <person name="Alfaro M."/>
            <person name="Sun H."/>
            <person name="Tritt A."/>
            <person name="Yoshinaga Y."/>
            <person name="Zwiers L.-H."/>
            <person name="Turgeon B."/>
            <person name="Goodwin S."/>
            <person name="Spatafora J."/>
            <person name="Crous P."/>
            <person name="Grigoriev I."/>
        </authorList>
    </citation>
    <scope>NUCLEOTIDE SEQUENCE</scope>
    <source>
        <strain evidence="2">CBS 379.55</strain>
    </source>
</reference>
<sequence>MSVTETITALSPIAEKPNAPHTTPVNEGSLHDKPDLSAVNNALAPIQEDLNEAAEEAMYPTVPAPTPVTFSPAPSVVLRGRQRSRGLSILNERLAHFADNGPTTSKGGVREGNVWAEEVMEYVEQALKRLRQLAEDEKDVSGGAKKASIIFKERLEEALATAELGFEVKVHEASEV</sequence>
<proteinExistence type="predicted"/>
<protein>
    <submittedName>
        <fullName evidence="2">Uncharacterized protein</fullName>
    </submittedName>
</protein>
<dbReference type="Proteomes" id="UP000800097">
    <property type="component" value="Unassembled WGS sequence"/>
</dbReference>
<dbReference type="RefSeq" id="XP_033651421.1">
    <property type="nucleotide sequence ID" value="XM_033793176.1"/>
</dbReference>
<dbReference type="EMBL" id="ML986506">
    <property type="protein sequence ID" value="KAF2273882.1"/>
    <property type="molecule type" value="Genomic_DNA"/>
</dbReference>
<evidence type="ECO:0000256" key="1">
    <source>
        <dbReference type="SAM" id="MobiDB-lite"/>
    </source>
</evidence>
<gene>
    <name evidence="2" type="ORF">EI97DRAFT_137671</name>
</gene>
<name>A0A6A6JBS2_WESOR</name>
<keyword evidence="3" id="KW-1185">Reference proteome</keyword>
<dbReference type="AlphaFoldDB" id="A0A6A6JBS2"/>